<dbReference type="GO" id="GO:0008168">
    <property type="term" value="F:methyltransferase activity"/>
    <property type="evidence" value="ECO:0007669"/>
    <property type="project" value="UniProtKB-KW"/>
</dbReference>
<dbReference type="GO" id="GO:0032259">
    <property type="term" value="P:methylation"/>
    <property type="evidence" value="ECO:0007669"/>
    <property type="project" value="UniProtKB-KW"/>
</dbReference>
<dbReference type="Gene3D" id="3.40.50.150">
    <property type="entry name" value="Vaccinia Virus protein VP39"/>
    <property type="match status" value="1"/>
</dbReference>
<dbReference type="PROSITE" id="PS00092">
    <property type="entry name" value="N6_MTASE"/>
    <property type="match status" value="1"/>
</dbReference>
<evidence type="ECO:0000313" key="5">
    <source>
        <dbReference type="EMBL" id="MBI5248171.1"/>
    </source>
</evidence>
<dbReference type="SUPFAM" id="SSF53335">
    <property type="entry name" value="S-adenosyl-L-methionine-dependent methyltransferases"/>
    <property type="match status" value="1"/>
</dbReference>
<dbReference type="PANTHER" id="PTHR12829:SF7">
    <property type="entry name" value="N6-ADENOSINE-METHYLTRANSFERASE CATALYTIC SUBUNIT"/>
    <property type="match status" value="1"/>
</dbReference>
<evidence type="ECO:0000256" key="3">
    <source>
        <dbReference type="ARBA" id="ARBA00022691"/>
    </source>
</evidence>
<organism evidence="5 6">
    <name type="scientific">Desulfomonile tiedjei</name>
    <dbReference type="NCBI Taxonomy" id="2358"/>
    <lineage>
        <taxon>Bacteria</taxon>
        <taxon>Pseudomonadati</taxon>
        <taxon>Thermodesulfobacteriota</taxon>
        <taxon>Desulfomonilia</taxon>
        <taxon>Desulfomonilales</taxon>
        <taxon>Desulfomonilaceae</taxon>
        <taxon>Desulfomonile</taxon>
    </lineage>
</organism>
<dbReference type="AlphaFoldDB" id="A0A9D6V178"/>
<dbReference type="PROSITE" id="PS51143">
    <property type="entry name" value="MT_A70"/>
    <property type="match status" value="1"/>
</dbReference>
<evidence type="ECO:0000313" key="6">
    <source>
        <dbReference type="Proteomes" id="UP000807825"/>
    </source>
</evidence>
<accession>A0A9D6V178</accession>
<keyword evidence="3" id="KW-0949">S-adenosyl-L-methionine</keyword>
<dbReference type="PANTHER" id="PTHR12829">
    <property type="entry name" value="N6-ADENOSINE-METHYLTRANSFERASE"/>
    <property type="match status" value="1"/>
</dbReference>
<sequence>MYLSHEGTGRIPKLSELGITRNQSSRWHKISEIPEESFEGYIQTTKSKESELTSAGALLLARDIQRQQMIADLQENIQKAPSIPNQKYNVIVIDPPWQYHLRNGQTGRRNTVPYPTMSLEEIKALPIQGLAAESAILWLFSTNSHLPDAFEIVKEWGFQYKTLLTWVKNRLGTGDWLRGRTEHCLMAIKGRPVTRLTNQSTVIHAPVREHPQKPDEFYRLVETLCPGRKIELFAQENRDAWDTGLTSVNISQTVRL</sequence>
<evidence type="ECO:0000256" key="4">
    <source>
        <dbReference type="PROSITE-ProRule" id="PRU00489"/>
    </source>
</evidence>
<comment type="similarity">
    <text evidence="4">Belongs to the MT-A70-like family.</text>
</comment>
<gene>
    <name evidence="5" type="ORF">HY912_01640</name>
</gene>
<comment type="caution">
    <text evidence="5">The sequence shown here is derived from an EMBL/GenBank/DDBJ whole genome shotgun (WGS) entry which is preliminary data.</text>
</comment>
<evidence type="ECO:0000256" key="2">
    <source>
        <dbReference type="ARBA" id="ARBA00022679"/>
    </source>
</evidence>
<name>A0A9D6V178_9BACT</name>
<keyword evidence="2" id="KW-0808">Transferase</keyword>
<proteinExistence type="inferred from homology"/>
<reference evidence="5" key="1">
    <citation type="submission" date="2020-07" db="EMBL/GenBank/DDBJ databases">
        <title>Huge and variable diversity of episymbiotic CPR bacteria and DPANN archaea in groundwater ecosystems.</title>
        <authorList>
            <person name="He C.Y."/>
            <person name="Keren R."/>
            <person name="Whittaker M."/>
            <person name="Farag I.F."/>
            <person name="Doudna J."/>
            <person name="Cate J.H.D."/>
            <person name="Banfield J.F."/>
        </authorList>
    </citation>
    <scope>NUCLEOTIDE SEQUENCE</scope>
    <source>
        <strain evidence="5">NC_groundwater_1664_Pr3_B-0.1um_52_9</strain>
    </source>
</reference>
<protein>
    <submittedName>
        <fullName evidence="5">DNA methyltransferase</fullName>
    </submittedName>
</protein>
<dbReference type="InterPro" id="IPR029063">
    <property type="entry name" value="SAM-dependent_MTases_sf"/>
</dbReference>
<keyword evidence="1 5" id="KW-0489">Methyltransferase</keyword>
<dbReference type="InterPro" id="IPR007757">
    <property type="entry name" value="MT-A70-like"/>
</dbReference>
<dbReference type="Pfam" id="PF05063">
    <property type="entry name" value="MT-A70"/>
    <property type="match status" value="1"/>
</dbReference>
<evidence type="ECO:0000256" key="1">
    <source>
        <dbReference type="ARBA" id="ARBA00022603"/>
    </source>
</evidence>
<dbReference type="Proteomes" id="UP000807825">
    <property type="component" value="Unassembled WGS sequence"/>
</dbReference>
<dbReference type="InterPro" id="IPR002052">
    <property type="entry name" value="DNA_methylase_N6_adenine_CS"/>
</dbReference>
<dbReference type="GO" id="GO:0003676">
    <property type="term" value="F:nucleic acid binding"/>
    <property type="evidence" value="ECO:0007669"/>
    <property type="project" value="InterPro"/>
</dbReference>
<dbReference type="EMBL" id="JACRDE010000049">
    <property type="protein sequence ID" value="MBI5248171.1"/>
    <property type="molecule type" value="Genomic_DNA"/>
</dbReference>